<evidence type="ECO:0000256" key="6">
    <source>
        <dbReference type="ARBA" id="ARBA00022840"/>
    </source>
</evidence>
<dbReference type="InterPro" id="IPR003593">
    <property type="entry name" value="AAA+_ATPase"/>
</dbReference>
<dbReference type="VEuPathDB" id="FungiDB:PABG_00795"/>
<evidence type="ECO:0000256" key="2">
    <source>
        <dbReference type="ARBA" id="ARBA00006012"/>
    </source>
</evidence>
<feature type="transmembrane region" description="Helical" evidence="14">
    <location>
        <begin position="493"/>
        <end position="514"/>
    </location>
</feature>
<evidence type="ECO:0000313" key="17">
    <source>
        <dbReference type="Proteomes" id="UP000242814"/>
    </source>
</evidence>
<dbReference type="SUPFAM" id="SSF52540">
    <property type="entry name" value="P-loop containing nucleoside triphosphate hydrolases"/>
    <property type="match status" value="2"/>
</dbReference>
<feature type="region of interest" description="Disordered" evidence="13">
    <location>
        <begin position="1"/>
        <end position="37"/>
    </location>
</feature>
<evidence type="ECO:0000256" key="3">
    <source>
        <dbReference type="ARBA" id="ARBA00022448"/>
    </source>
</evidence>
<dbReference type="InterPro" id="IPR010929">
    <property type="entry name" value="PDR_CDR_ABC"/>
</dbReference>
<sequence length="1459" mass="164202">MPPKGSVLSRIPSHNERPRNATEREDDLESHVHPTQQDEDALASLHQCLTQYSYHEPIEYAEPHSTLEKYLREHRVKDVCDRPFSRLGICFKNVTTWGVRNEHSQVKTLARAIWRTATFQDVYEWTIKRWIAPPKLENRRPLINDFSGVVRSGEIMLVLGRPGAGCSTFLRTVANYHSSFLGVTGSIDYSGLKPEDMSKHFRGEVAYTPEEDIHFPTLTVRQTLEFALESKTPKRLRHRIPEILEIYGRVFGISHVMDTLVGNEYIRGVSGGERKRISIIESLATDSTVGAWDNSTRGLDAAAAVDYARSLRIMTDACGKATIVTLYQASDAVYKFADKVLLIDEGRMLFQGPANRATSYFEDLGYKRHPRQTIADFLTGITSAETRSFRAGFEARAPKGAIELEKAFKESKDFKVIQQDIQNYEEQLSSSRKRVTPQANDSNSTLADFTTLARQKKSRFVSATSVYNTSLVKQIVLCTKRQWWLLKGYPSHLYLKLGNSIVLALLISSLFFNLPATTKGAFSRAGFLFYSALTLAWIQLAELEDSVQGRGIISRQKRFAFVRPSAVAFARTLFDFVIVFIMSVVFNIIVYFMAGFKLDAGSFFIFFLFSYLYTVCQTSQFRLFAAFSSFEVALRYCGVIFLIAITYSGYLLPLNRLISRVPWVGWIAYSTPVIYTYEALIANEFHNLELTCDPASIVPSGPNYTNPMYQSCAGAGSVPGQLTISGDAYLASRYGFYYRNVWRNFGILVLFTIAYTAMNAWLCEVLEWDDGSAGAVLYGQKSKRQRSAAVSDEENRAIDGDHKAPPEMTGTDSRGARGAPAMSIAKTQSTFAWRKLRYTIRQGTSERVLLNNVSGYCQPGKLTALVGSSGAGKSTLLTVLTQRQNTGTLTGDLMIDGEVPDMTFRRKIGYCQQMDLQDGTSTIREAFEFSALLRQGYDVPRQEKLAYVDTILQTLGLMELQDAVIGSLPIEQKRRTTIGVELCAKPSHLLFLDEPTSGLDSEGAFSIVVLLRKLADAGLSIVCTIHQASHKQIELFDRVLALNPGGNIFYFGDVGPSGKAICDYFGRHGIAIEPGKNVADLLIEVGVGAIKVEGKEMDWNNVWKCSPEAAKVEELVDVICTKKGKEIAVDQNADKREYASSTFEQIVQLTKRLSRQYWRTPEYPYSRLYASVIHALLNGLTYLQIGNSETDMQSRVFSCFLILMLVPEFVNGTAMKFIENRDMWLEREYPSRIYGWFSFSSAQILAELPYAFIGGTIFYLIFYFCVGLPLGTPAGYTFPMVLFFHLFATSWGQWIAAMSTDAVMAANLMPFFLIMCELFNGILRPQTEMPAFWAYTMYYIAPFTYWIGGILSMVMKGVKVTCDASELITFFAPPNQTCAEYAGSWITSARGYLANPEGMERCQYCSYRLGDDFLARNNISSSNAWQYLGIFVGFVVTNYMIIYLFVYFFSVKRLFRRTK</sequence>
<feature type="transmembrane region" description="Helical" evidence="14">
    <location>
        <begin position="1335"/>
        <end position="1355"/>
    </location>
</feature>
<gene>
    <name evidence="16" type="ORF">ACO22_04102</name>
</gene>
<proteinExistence type="inferred from homology"/>
<keyword evidence="6" id="KW-0067">ATP-binding</keyword>
<keyword evidence="4 14" id="KW-0812">Transmembrane</keyword>
<evidence type="ECO:0000256" key="11">
    <source>
        <dbReference type="ARBA" id="ARBA00047981"/>
    </source>
</evidence>
<feature type="transmembrane region" description="Helical" evidence="14">
    <location>
        <begin position="1302"/>
        <end position="1323"/>
    </location>
</feature>
<comment type="similarity">
    <text evidence="2">Belongs to the ABC transporter superfamily. ABCG family. PDR (TC 3.A.1.205) subfamily.</text>
</comment>
<feature type="domain" description="ABC transporter" evidence="15">
    <location>
        <begin position="834"/>
        <end position="1069"/>
    </location>
</feature>
<evidence type="ECO:0000313" key="16">
    <source>
        <dbReference type="EMBL" id="ODH27824.1"/>
    </source>
</evidence>
<reference evidence="16 17" key="1">
    <citation type="submission" date="2016-06" db="EMBL/GenBank/DDBJ databases">
        <authorList>
            <person name="Kjaerup R.B."/>
            <person name="Dalgaard T.S."/>
            <person name="Juul-Madsen H.R."/>
        </authorList>
    </citation>
    <scope>NUCLEOTIDE SEQUENCE [LARGE SCALE GENOMIC DNA]</scope>
    <source>
        <strain evidence="16 17">Pb300</strain>
    </source>
</reference>
<evidence type="ECO:0000256" key="12">
    <source>
        <dbReference type="ARBA" id="ARBA00049037"/>
    </source>
</evidence>
<dbReference type="InterPro" id="IPR017871">
    <property type="entry name" value="ABC_transporter-like_CS"/>
</dbReference>
<dbReference type="Pfam" id="PF01061">
    <property type="entry name" value="ABC2_membrane"/>
    <property type="match status" value="2"/>
</dbReference>
<feature type="transmembrane region" description="Helical" evidence="14">
    <location>
        <begin position="1248"/>
        <end position="1266"/>
    </location>
</feature>
<dbReference type="CDD" id="cd03233">
    <property type="entry name" value="ABCG_PDR_domain1"/>
    <property type="match status" value="1"/>
</dbReference>
<keyword evidence="5" id="KW-0547">Nucleotide-binding</keyword>
<keyword evidence="7 14" id="KW-1133">Transmembrane helix</keyword>
<feature type="transmembrane region" description="Helical" evidence="14">
    <location>
        <begin position="741"/>
        <end position="762"/>
    </location>
</feature>
<evidence type="ECO:0000256" key="14">
    <source>
        <dbReference type="SAM" id="Phobius"/>
    </source>
</evidence>
<evidence type="ECO:0000256" key="4">
    <source>
        <dbReference type="ARBA" id="ARBA00022692"/>
    </source>
</evidence>
<dbReference type="InterPro" id="IPR034001">
    <property type="entry name" value="ABCG_PDR_1"/>
</dbReference>
<comment type="subcellular location">
    <subcellularLocation>
        <location evidence="1">Membrane</location>
        <topology evidence="1">Multi-pass membrane protein</topology>
    </subcellularLocation>
</comment>
<dbReference type="Pfam" id="PF06422">
    <property type="entry name" value="PDR_CDR"/>
    <property type="match status" value="1"/>
</dbReference>
<dbReference type="InterPro" id="IPR013525">
    <property type="entry name" value="ABC2_TM"/>
</dbReference>
<comment type="catalytic activity">
    <reaction evidence="10">
        <text>voriconazole(in) + ATP + H2O = voriconazole(out) + ADP + phosphate + H(+)</text>
        <dbReference type="Rhea" id="RHEA:61912"/>
        <dbReference type="ChEBI" id="CHEBI:10023"/>
        <dbReference type="ChEBI" id="CHEBI:15377"/>
        <dbReference type="ChEBI" id="CHEBI:15378"/>
        <dbReference type="ChEBI" id="CHEBI:30616"/>
        <dbReference type="ChEBI" id="CHEBI:43474"/>
        <dbReference type="ChEBI" id="CHEBI:456216"/>
    </reaction>
    <physiologicalReaction direction="left-to-right" evidence="10">
        <dbReference type="Rhea" id="RHEA:61913"/>
    </physiologicalReaction>
</comment>
<evidence type="ECO:0000256" key="13">
    <source>
        <dbReference type="SAM" id="MobiDB-lite"/>
    </source>
</evidence>
<evidence type="ECO:0000259" key="15">
    <source>
        <dbReference type="PROSITE" id="PS50893"/>
    </source>
</evidence>
<comment type="catalytic activity">
    <reaction evidence="12">
        <text>(S)-miconazole(in) + ATP + H2O = (S)-miconazole(out) + ADP + phosphate + H(+)</text>
        <dbReference type="Rhea" id="RHEA:61932"/>
        <dbReference type="ChEBI" id="CHEBI:15377"/>
        <dbReference type="ChEBI" id="CHEBI:15378"/>
        <dbReference type="ChEBI" id="CHEBI:30616"/>
        <dbReference type="ChEBI" id="CHEBI:43474"/>
        <dbReference type="ChEBI" id="CHEBI:82897"/>
        <dbReference type="ChEBI" id="CHEBI:456216"/>
    </reaction>
    <physiologicalReaction direction="left-to-right" evidence="12">
        <dbReference type="Rhea" id="RHEA:61933"/>
    </physiologicalReaction>
</comment>
<dbReference type="Gene3D" id="3.40.50.300">
    <property type="entry name" value="P-loop containing nucleotide triphosphate hydrolases"/>
    <property type="match status" value="2"/>
</dbReference>
<comment type="catalytic activity">
    <reaction evidence="9">
        <text>(R)-miconazole(in) + ATP + H2O = (R)-miconazole(out) + ADP + phosphate + H(+)</text>
        <dbReference type="Rhea" id="RHEA:61928"/>
        <dbReference type="ChEBI" id="CHEBI:15377"/>
        <dbReference type="ChEBI" id="CHEBI:15378"/>
        <dbReference type="ChEBI" id="CHEBI:30616"/>
        <dbReference type="ChEBI" id="CHEBI:43474"/>
        <dbReference type="ChEBI" id="CHEBI:82894"/>
        <dbReference type="ChEBI" id="CHEBI:456216"/>
    </reaction>
    <physiologicalReaction direction="left-to-right" evidence="9">
        <dbReference type="Rhea" id="RHEA:61929"/>
    </physiologicalReaction>
</comment>
<dbReference type="Proteomes" id="UP000242814">
    <property type="component" value="Unassembled WGS sequence"/>
</dbReference>
<dbReference type="Pfam" id="PF00005">
    <property type="entry name" value="ABC_tran"/>
    <property type="match status" value="2"/>
</dbReference>
<dbReference type="GO" id="GO:0005524">
    <property type="term" value="F:ATP binding"/>
    <property type="evidence" value="ECO:0007669"/>
    <property type="project" value="UniProtKB-KW"/>
</dbReference>
<dbReference type="PANTHER" id="PTHR19241">
    <property type="entry name" value="ATP-BINDING CASSETTE TRANSPORTER"/>
    <property type="match status" value="1"/>
</dbReference>
<name>A0A1D2JE46_PARBR</name>
<evidence type="ECO:0000256" key="1">
    <source>
        <dbReference type="ARBA" id="ARBA00004141"/>
    </source>
</evidence>
<feature type="transmembrane region" description="Helical" evidence="14">
    <location>
        <begin position="1424"/>
        <end position="1449"/>
    </location>
</feature>
<dbReference type="GO" id="GO:0016020">
    <property type="term" value="C:membrane"/>
    <property type="evidence" value="ECO:0007669"/>
    <property type="project" value="UniProtKB-SubCell"/>
</dbReference>
<feature type="compositionally biased region" description="Basic and acidic residues" evidence="13">
    <location>
        <begin position="13"/>
        <end position="23"/>
    </location>
</feature>
<dbReference type="SMART" id="SM00382">
    <property type="entry name" value="AAA"/>
    <property type="match status" value="2"/>
</dbReference>
<dbReference type="GO" id="GO:0016887">
    <property type="term" value="F:ATP hydrolysis activity"/>
    <property type="evidence" value="ECO:0007669"/>
    <property type="project" value="InterPro"/>
</dbReference>
<evidence type="ECO:0000256" key="8">
    <source>
        <dbReference type="ARBA" id="ARBA00023136"/>
    </source>
</evidence>
<feature type="transmembrane region" description="Helical" evidence="14">
    <location>
        <begin position="521"/>
        <end position="540"/>
    </location>
</feature>
<evidence type="ECO:0000256" key="7">
    <source>
        <dbReference type="ARBA" id="ARBA00022989"/>
    </source>
</evidence>
<evidence type="ECO:0000256" key="9">
    <source>
        <dbReference type="ARBA" id="ARBA00047646"/>
    </source>
</evidence>
<keyword evidence="8 14" id="KW-0472">Membrane</keyword>
<dbReference type="GO" id="GO:0140359">
    <property type="term" value="F:ABC-type transporter activity"/>
    <property type="evidence" value="ECO:0007669"/>
    <property type="project" value="InterPro"/>
</dbReference>
<dbReference type="InterPro" id="IPR003439">
    <property type="entry name" value="ABC_transporter-like_ATP-bd"/>
</dbReference>
<dbReference type="EMBL" id="LZYO01000155">
    <property type="protein sequence ID" value="ODH27824.1"/>
    <property type="molecule type" value="Genomic_DNA"/>
</dbReference>
<evidence type="ECO:0000256" key="10">
    <source>
        <dbReference type="ARBA" id="ARBA00047823"/>
    </source>
</evidence>
<evidence type="ECO:0000256" key="5">
    <source>
        <dbReference type="ARBA" id="ARBA00022741"/>
    </source>
</evidence>
<comment type="catalytic activity">
    <reaction evidence="11">
        <text>fluconazole(in) + ATP + H2O = fluconazole(out) + ADP + phosphate + H(+)</text>
        <dbReference type="Rhea" id="RHEA:61916"/>
        <dbReference type="ChEBI" id="CHEBI:15377"/>
        <dbReference type="ChEBI" id="CHEBI:15378"/>
        <dbReference type="ChEBI" id="CHEBI:30616"/>
        <dbReference type="ChEBI" id="CHEBI:43474"/>
        <dbReference type="ChEBI" id="CHEBI:46081"/>
        <dbReference type="ChEBI" id="CHEBI:456216"/>
    </reaction>
    <physiologicalReaction direction="left-to-right" evidence="11">
        <dbReference type="Rhea" id="RHEA:61917"/>
    </physiologicalReaction>
</comment>
<feature type="transmembrane region" description="Helical" evidence="14">
    <location>
        <begin position="601"/>
        <end position="621"/>
    </location>
</feature>
<feature type="transmembrane region" description="Helical" evidence="14">
    <location>
        <begin position="1278"/>
        <end position="1296"/>
    </location>
</feature>
<dbReference type="InterPro" id="IPR027417">
    <property type="entry name" value="P-loop_NTPase"/>
</dbReference>
<dbReference type="PROSITE" id="PS50893">
    <property type="entry name" value="ABC_TRANSPORTER_2"/>
    <property type="match status" value="2"/>
</dbReference>
<feature type="transmembrane region" description="Helical" evidence="14">
    <location>
        <begin position="573"/>
        <end position="594"/>
    </location>
</feature>
<feature type="domain" description="ABC transporter" evidence="15">
    <location>
        <begin position="117"/>
        <end position="370"/>
    </location>
</feature>
<comment type="caution">
    <text evidence="16">The sequence shown here is derived from an EMBL/GenBank/DDBJ whole genome shotgun (WGS) entry which is preliminary data.</text>
</comment>
<feature type="region of interest" description="Disordered" evidence="13">
    <location>
        <begin position="787"/>
        <end position="819"/>
    </location>
</feature>
<dbReference type="PROSITE" id="PS00211">
    <property type="entry name" value="ABC_TRANSPORTER_1"/>
    <property type="match status" value="1"/>
</dbReference>
<feature type="compositionally biased region" description="Basic and acidic residues" evidence="13">
    <location>
        <begin position="793"/>
        <end position="805"/>
    </location>
</feature>
<keyword evidence="3" id="KW-0813">Transport</keyword>
<feature type="transmembrane region" description="Helical" evidence="14">
    <location>
        <begin position="633"/>
        <end position="652"/>
    </location>
</feature>
<dbReference type="FunFam" id="3.40.50.300:FF:001569">
    <property type="entry name" value="ABC multidrug transporter (Eurofung)"/>
    <property type="match status" value="1"/>
</dbReference>
<accession>A0A1D2JE46</accession>
<organism evidence="16 17">
    <name type="scientific">Paracoccidioides brasiliensis</name>
    <dbReference type="NCBI Taxonomy" id="121759"/>
    <lineage>
        <taxon>Eukaryota</taxon>
        <taxon>Fungi</taxon>
        <taxon>Dikarya</taxon>
        <taxon>Ascomycota</taxon>
        <taxon>Pezizomycotina</taxon>
        <taxon>Eurotiomycetes</taxon>
        <taxon>Eurotiomycetidae</taxon>
        <taxon>Onygenales</taxon>
        <taxon>Ajellomycetaceae</taxon>
        <taxon>Paracoccidioides</taxon>
    </lineage>
</organism>
<dbReference type="VEuPathDB" id="FungiDB:PADG_03250"/>
<protein>
    <recommendedName>
        <fullName evidence="15">ABC transporter domain-containing protein</fullName>
    </recommendedName>
</protein>